<dbReference type="PROSITE" id="PS51987">
    <property type="entry name" value="GS_CATALYTIC"/>
    <property type="match status" value="1"/>
</dbReference>
<evidence type="ECO:0000259" key="4">
    <source>
        <dbReference type="PROSITE" id="PS51987"/>
    </source>
</evidence>
<sequence length="414" mass="45052">MPQAGVTTNVAALTAVVNEVVGDFSTVGEYLLRFDMDSLRHCPYAVGHVTLMASFEEKVPKPLAGGGESLEVSICPRTILKKIVRETKENLGVEFIVGFESEFVLLSSTNPPCAVNSGGWCMASSFDTGKQGQQVLDEIAEAVQGSGIELQMFHAEAALGQYEIVTGPLPPLEAVDALVQTRQIIFNIACKHGLRATFAPHFNLDGTACHTHISPHTRSAVQEPSTTSPHLDHLQSTFLAGLLDHLHSVQAYTQPLSPSYKRVRDGVWSGGSWIAWGVDNRDCPIRLCNARLPRSRNFEVRCVDGLANPYLSLAAIIAAGVLGVKHRKESGMLDCSGDKTPGDMSEAERQERGITRRMALTREEARDSLMNDESMKEVMGKDGVEAFLAVNEVAEGVFSRGTERDQAKRLVESF</sequence>
<evidence type="ECO:0000256" key="1">
    <source>
        <dbReference type="ARBA" id="ARBA00022598"/>
    </source>
</evidence>
<dbReference type="OMA" id="WGSENRA"/>
<organism evidence="5 6">
    <name type="scientific">Coniophora puteana (strain RWD-64-598)</name>
    <name type="common">Brown rot fungus</name>
    <dbReference type="NCBI Taxonomy" id="741705"/>
    <lineage>
        <taxon>Eukaryota</taxon>
        <taxon>Fungi</taxon>
        <taxon>Dikarya</taxon>
        <taxon>Basidiomycota</taxon>
        <taxon>Agaricomycotina</taxon>
        <taxon>Agaricomycetes</taxon>
        <taxon>Agaricomycetidae</taxon>
        <taxon>Boletales</taxon>
        <taxon>Coniophorineae</taxon>
        <taxon>Coniophoraceae</taxon>
        <taxon>Coniophora</taxon>
    </lineage>
</organism>
<comment type="similarity">
    <text evidence="2 3">Belongs to the glutamine synthetase family.</text>
</comment>
<evidence type="ECO:0000256" key="3">
    <source>
        <dbReference type="RuleBase" id="RU000384"/>
    </source>
</evidence>
<evidence type="ECO:0000313" key="5">
    <source>
        <dbReference type="EMBL" id="EIW80776.1"/>
    </source>
</evidence>
<proteinExistence type="inferred from homology"/>
<dbReference type="OrthoDB" id="3364440at2759"/>
<dbReference type="PANTHER" id="PTHR43785:SF2">
    <property type="entry name" value="TYPE-1 GLUTAMINE SYNTHETASE 1"/>
    <property type="match status" value="1"/>
</dbReference>
<dbReference type="InterPro" id="IPR014746">
    <property type="entry name" value="Gln_synth/guanido_kin_cat_dom"/>
</dbReference>
<dbReference type="RefSeq" id="XP_007769644.1">
    <property type="nucleotide sequence ID" value="XM_007771454.1"/>
</dbReference>
<accession>A0A5M3MP25</accession>
<dbReference type="Proteomes" id="UP000053558">
    <property type="component" value="Unassembled WGS sequence"/>
</dbReference>
<keyword evidence="5" id="KW-0418">Kinase</keyword>
<keyword evidence="6" id="KW-1185">Reference proteome</keyword>
<dbReference type="AlphaFoldDB" id="A0A5M3MP25"/>
<dbReference type="KEGG" id="cput:CONPUDRAFT_90833"/>
<gene>
    <name evidence="5" type="ORF">CONPUDRAFT_90833</name>
</gene>
<dbReference type="GO" id="GO:0016301">
    <property type="term" value="F:kinase activity"/>
    <property type="evidence" value="ECO:0007669"/>
    <property type="project" value="UniProtKB-KW"/>
</dbReference>
<dbReference type="InterPro" id="IPR008146">
    <property type="entry name" value="Gln_synth_cat_dom"/>
</dbReference>
<dbReference type="Pfam" id="PF00120">
    <property type="entry name" value="Gln-synt_C"/>
    <property type="match status" value="1"/>
</dbReference>
<dbReference type="PANTHER" id="PTHR43785">
    <property type="entry name" value="GAMMA-GLUTAMYLPUTRESCINE SYNTHETASE"/>
    <property type="match status" value="1"/>
</dbReference>
<evidence type="ECO:0000256" key="2">
    <source>
        <dbReference type="PROSITE-ProRule" id="PRU01331"/>
    </source>
</evidence>
<dbReference type="GO" id="GO:0004356">
    <property type="term" value="F:glutamine synthetase activity"/>
    <property type="evidence" value="ECO:0007669"/>
    <property type="project" value="InterPro"/>
</dbReference>
<name>A0A5M3MP25_CONPW</name>
<dbReference type="Gene3D" id="3.30.590.10">
    <property type="entry name" value="Glutamine synthetase/guanido kinase, catalytic domain"/>
    <property type="match status" value="1"/>
</dbReference>
<keyword evidence="1" id="KW-0436">Ligase</keyword>
<protein>
    <submittedName>
        <fullName evidence="5">Glutamine synthetase guanido kinase</fullName>
    </submittedName>
</protein>
<reference evidence="6" key="1">
    <citation type="journal article" date="2012" name="Science">
        <title>The Paleozoic origin of enzymatic lignin decomposition reconstructed from 31 fungal genomes.</title>
        <authorList>
            <person name="Floudas D."/>
            <person name="Binder M."/>
            <person name="Riley R."/>
            <person name="Barry K."/>
            <person name="Blanchette R.A."/>
            <person name="Henrissat B."/>
            <person name="Martinez A.T."/>
            <person name="Otillar R."/>
            <person name="Spatafora J.W."/>
            <person name="Yadav J.S."/>
            <person name="Aerts A."/>
            <person name="Benoit I."/>
            <person name="Boyd A."/>
            <person name="Carlson A."/>
            <person name="Copeland A."/>
            <person name="Coutinho P.M."/>
            <person name="de Vries R.P."/>
            <person name="Ferreira P."/>
            <person name="Findley K."/>
            <person name="Foster B."/>
            <person name="Gaskell J."/>
            <person name="Glotzer D."/>
            <person name="Gorecki P."/>
            <person name="Heitman J."/>
            <person name="Hesse C."/>
            <person name="Hori C."/>
            <person name="Igarashi K."/>
            <person name="Jurgens J.A."/>
            <person name="Kallen N."/>
            <person name="Kersten P."/>
            <person name="Kohler A."/>
            <person name="Kuees U."/>
            <person name="Kumar T.K.A."/>
            <person name="Kuo A."/>
            <person name="LaButti K."/>
            <person name="Larrondo L.F."/>
            <person name="Lindquist E."/>
            <person name="Ling A."/>
            <person name="Lombard V."/>
            <person name="Lucas S."/>
            <person name="Lundell T."/>
            <person name="Martin R."/>
            <person name="McLaughlin D.J."/>
            <person name="Morgenstern I."/>
            <person name="Morin E."/>
            <person name="Murat C."/>
            <person name="Nagy L.G."/>
            <person name="Nolan M."/>
            <person name="Ohm R.A."/>
            <person name="Patyshakuliyeva A."/>
            <person name="Rokas A."/>
            <person name="Ruiz-Duenas F.J."/>
            <person name="Sabat G."/>
            <person name="Salamov A."/>
            <person name="Samejima M."/>
            <person name="Schmutz J."/>
            <person name="Slot J.C."/>
            <person name="St John F."/>
            <person name="Stenlid J."/>
            <person name="Sun H."/>
            <person name="Sun S."/>
            <person name="Syed K."/>
            <person name="Tsang A."/>
            <person name="Wiebenga A."/>
            <person name="Young D."/>
            <person name="Pisabarro A."/>
            <person name="Eastwood D.C."/>
            <person name="Martin F."/>
            <person name="Cullen D."/>
            <person name="Grigoriev I.V."/>
            <person name="Hibbett D.S."/>
        </authorList>
    </citation>
    <scope>NUCLEOTIDE SEQUENCE [LARGE SCALE GENOMIC DNA]</scope>
    <source>
        <strain evidence="6">RWD-64-598 SS2</strain>
    </source>
</reference>
<dbReference type="EMBL" id="JH711579">
    <property type="protein sequence ID" value="EIW80776.1"/>
    <property type="molecule type" value="Genomic_DNA"/>
</dbReference>
<dbReference type="GeneID" id="19211413"/>
<feature type="domain" description="GS catalytic" evidence="4">
    <location>
        <begin position="76"/>
        <end position="414"/>
    </location>
</feature>
<dbReference type="SMART" id="SM01230">
    <property type="entry name" value="Gln-synt_C"/>
    <property type="match status" value="1"/>
</dbReference>
<comment type="caution">
    <text evidence="5">The sequence shown here is derived from an EMBL/GenBank/DDBJ whole genome shotgun (WGS) entry which is preliminary data.</text>
</comment>
<evidence type="ECO:0000313" key="6">
    <source>
        <dbReference type="Proteomes" id="UP000053558"/>
    </source>
</evidence>
<keyword evidence="5" id="KW-0808">Transferase</keyword>
<dbReference type="SUPFAM" id="SSF55931">
    <property type="entry name" value="Glutamine synthetase/guanido kinase"/>
    <property type="match status" value="1"/>
</dbReference>